<evidence type="ECO:0000313" key="1">
    <source>
        <dbReference type="EMBL" id="HIU38578.1"/>
    </source>
</evidence>
<reference evidence="1" key="1">
    <citation type="submission" date="2020-10" db="EMBL/GenBank/DDBJ databases">
        <authorList>
            <person name="Gilroy R."/>
        </authorList>
    </citation>
    <scope>NUCLEOTIDE SEQUENCE</scope>
    <source>
        <strain evidence="1">17073</strain>
    </source>
</reference>
<sequence length="59" mass="6981">MDSLPKDPFMLVSYINQQLRDNDNSLDELCRRLDIDKTLLTGQLKNAGFEYDKKGNRFW</sequence>
<comment type="caution">
    <text evidence="1">The sequence shown here is derived from an EMBL/GenBank/DDBJ whole genome shotgun (WGS) entry which is preliminary data.</text>
</comment>
<name>A0A9D1LFC6_9BACT</name>
<proteinExistence type="predicted"/>
<reference evidence="1" key="2">
    <citation type="journal article" date="2021" name="PeerJ">
        <title>Extensive microbial diversity within the chicken gut microbiome revealed by metagenomics and culture.</title>
        <authorList>
            <person name="Gilroy R."/>
            <person name="Ravi A."/>
            <person name="Getino M."/>
            <person name="Pursley I."/>
            <person name="Horton D.L."/>
            <person name="Alikhan N.F."/>
            <person name="Baker D."/>
            <person name="Gharbi K."/>
            <person name="Hall N."/>
            <person name="Watson M."/>
            <person name="Adriaenssens E.M."/>
            <person name="Foster-Nyarko E."/>
            <person name="Jarju S."/>
            <person name="Secka A."/>
            <person name="Antonio M."/>
            <person name="Oren A."/>
            <person name="Chaudhuri R.R."/>
            <person name="La Ragione R."/>
            <person name="Hildebrand F."/>
            <person name="Pallen M.J."/>
        </authorList>
    </citation>
    <scope>NUCLEOTIDE SEQUENCE</scope>
    <source>
        <strain evidence="1">17073</strain>
    </source>
</reference>
<organism evidence="1 2">
    <name type="scientific">Candidatus Limisoma intestinavium</name>
    <dbReference type="NCBI Taxonomy" id="2840856"/>
    <lineage>
        <taxon>Bacteria</taxon>
        <taxon>Pseudomonadati</taxon>
        <taxon>Bacteroidota</taxon>
        <taxon>Bacteroidia</taxon>
        <taxon>Bacteroidales</taxon>
        <taxon>Candidatus Limisoma</taxon>
    </lineage>
</organism>
<dbReference type="InterPro" id="IPR025346">
    <property type="entry name" value="DUF4250"/>
</dbReference>
<dbReference type="EMBL" id="DVMS01000078">
    <property type="protein sequence ID" value="HIU38578.1"/>
    <property type="molecule type" value="Genomic_DNA"/>
</dbReference>
<dbReference type="Pfam" id="PF14056">
    <property type="entry name" value="DUF4250"/>
    <property type="match status" value="1"/>
</dbReference>
<dbReference type="Proteomes" id="UP000824076">
    <property type="component" value="Unassembled WGS sequence"/>
</dbReference>
<protein>
    <submittedName>
        <fullName evidence="1">DUF4250 domain-containing protein</fullName>
    </submittedName>
</protein>
<accession>A0A9D1LFC6</accession>
<dbReference type="AlphaFoldDB" id="A0A9D1LFC6"/>
<evidence type="ECO:0000313" key="2">
    <source>
        <dbReference type="Proteomes" id="UP000824076"/>
    </source>
</evidence>
<gene>
    <name evidence="1" type="ORF">IAD18_02795</name>
</gene>